<dbReference type="SUPFAM" id="SSF47413">
    <property type="entry name" value="lambda repressor-like DNA-binding domains"/>
    <property type="match status" value="1"/>
</dbReference>
<proteinExistence type="predicted"/>
<evidence type="ECO:0000313" key="3">
    <source>
        <dbReference type="Proteomes" id="UP000288215"/>
    </source>
</evidence>
<feature type="domain" description="HTH cro/C1-type" evidence="1">
    <location>
        <begin position="24"/>
        <end position="55"/>
    </location>
</feature>
<dbReference type="GO" id="GO:0003677">
    <property type="term" value="F:DNA binding"/>
    <property type="evidence" value="ECO:0007669"/>
    <property type="project" value="InterPro"/>
</dbReference>
<sequence length="82" mass="9305">MVFKATWEDFIAVYRKSGQPGLMLRTLRYSKGMTIEELSARTGISESDLIAIEGGASDHRLSEDEPIIKKIFETLIVQEEKE</sequence>
<accession>A0A3S3RP27</accession>
<evidence type="ECO:0000313" key="2">
    <source>
        <dbReference type="EMBL" id="RWX74274.1"/>
    </source>
</evidence>
<dbReference type="InterPro" id="IPR001387">
    <property type="entry name" value="Cro/C1-type_HTH"/>
</dbReference>
<reference evidence="2 3" key="1">
    <citation type="submission" date="2018-12" db="EMBL/GenBank/DDBJ databases">
        <title>The complete genome of the methanogenic archaea of the candidate phylum Verstraetearchaeota, obtained from the metagenome of underground thermal water.</title>
        <authorList>
            <person name="Kadnikov V.V."/>
            <person name="Mardanov A.V."/>
            <person name="Beletsky A.V."/>
            <person name="Karnachuk O.V."/>
            <person name="Ravin N.V."/>
        </authorList>
    </citation>
    <scope>NUCLEOTIDE SEQUENCE [LARGE SCALE GENOMIC DNA]</scope>
    <source>
        <strain evidence="2">Ch88</strain>
    </source>
</reference>
<dbReference type="Gene3D" id="1.10.260.40">
    <property type="entry name" value="lambda repressor-like DNA-binding domains"/>
    <property type="match status" value="1"/>
</dbReference>
<organism evidence="2 3">
    <name type="scientific">Methanosuratincola subterraneus</name>
    <dbReference type="NCBI Taxonomy" id="2593994"/>
    <lineage>
        <taxon>Archaea</taxon>
        <taxon>Thermoproteota</taxon>
        <taxon>Methanosuratincolia</taxon>
        <taxon>Candidatus Methanomethylicales</taxon>
        <taxon>Candidatus Methanomethylicaceae</taxon>
        <taxon>Candidatus Methanosuratincola (ex Vanwonterghem et al. 2016)</taxon>
    </lineage>
</organism>
<dbReference type="EMBL" id="RXGA01000001">
    <property type="protein sequence ID" value="RWX74274.1"/>
    <property type="molecule type" value="Genomic_DNA"/>
</dbReference>
<dbReference type="PROSITE" id="PS50943">
    <property type="entry name" value="HTH_CROC1"/>
    <property type="match status" value="1"/>
</dbReference>
<dbReference type="Pfam" id="PF13413">
    <property type="entry name" value="HTH_25"/>
    <property type="match status" value="1"/>
</dbReference>
<comment type="caution">
    <text evidence="2">The sequence shown here is derived from an EMBL/GenBank/DDBJ whole genome shotgun (WGS) entry which is preliminary data.</text>
</comment>
<dbReference type="Proteomes" id="UP000288215">
    <property type="component" value="Unassembled WGS sequence"/>
</dbReference>
<dbReference type="CDD" id="cd00093">
    <property type="entry name" value="HTH_XRE"/>
    <property type="match status" value="1"/>
</dbReference>
<dbReference type="AlphaFoldDB" id="A0A3S3RP27"/>
<dbReference type="InterPro" id="IPR010982">
    <property type="entry name" value="Lambda_DNA-bd_dom_sf"/>
</dbReference>
<gene>
    <name evidence="2" type="ORF">Metus_0299</name>
</gene>
<name>A0A3S3RP27_METS7</name>
<evidence type="ECO:0000259" key="1">
    <source>
        <dbReference type="PROSITE" id="PS50943"/>
    </source>
</evidence>
<protein>
    <recommendedName>
        <fullName evidence="1">HTH cro/C1-type domain-containing protein</fullName>
    </recommendedName>
</protein>